<dbReference type="CDD" id="cd00882">
    <property type="entry name" value="Ras_like_GTPase"/>
    <property type="match status" value="1"/>
</dbReference>
<dbReference type="EMBL" id="JAATIS010004524">
    <property type="protein sequence ID" value="KAG2461615.1"/>
    <property type="molecule type" value="Genomic_DNA"/>
</dbReference>
<protein>
    <submittedName>
        <fullName evidence="1">IF44L protein</fullName>
    </submittedName>
</protein>
<evidence type="ECO:0000313" key="2">
    <source>
        <dbReference type="Proteomes" id="UP000886611"/>
    </source>
</evidence>
<reference evidence="1 2" key="1">
    <citation type="journal article" date="2021" name="Cell">
        <title>Tracing the genetic footprints of vertebrate landing in non-teleost ray-finned fishes.</title>
        <authorList>
            <person name="Bi X."/>
            <person name="Wang K."/>
            <person name="Yang L."/>
            <person name="Pan H."/>
            <person name="Jiang H."/>
            <person name="Wei Q."/>
            <person name="Fang M."/>
            <person name="Yu H."/>
            <person name="Zhu C."/>
            <person name="Cai Y."/>
            <person name="He Y."/>
            <person name="Gan X."/>
            <person name="Zeng H."/>
            <person name="Yu D."/>
            <person name="Zhu Y."/>
            <person name="Jiang H."/>
            <person name="Qiu Q."/>
            <person name="Yang H."/>
            <person name="Zhang Y.E."/>
            <person name="Wang W."/>
            <person name="Zhu M."/>
            <person name="He S."/>
            <person name="Zhang G."/>
        </authorList>
    </citation>
    <scope>NUCLEOTIDE SEQUENCE [LARGE SCALE GENOMIC DNA]</scope>
    <source>
        <strain evidence="1">Bchr_013</strain>
    </source>
</reference>
<dbReference type="GO" id="GO:0006955">
    <property type="term" value="P:immune response"/>
    <property type="evidence" value="ECO:0007669"/>
    <property type="project" value="TreeGrafter"/>
</dbReference>
<dbReference type="PANTHER" id="PTHR14241:SF32">
    <property type="entry name" value="VWFA DOMAIN-CONTAINING PROTEIN-RELATED"/>
    <property type="match status" value="1"/>
</dbReference>
<organism evidence="1 2">
    <name type="scientific">Polypterus senegalus</name>
    <name type="common">Senegal bichir</name>
    <dbReference type="NCBI Taxonomy" id="55291"/>
    <lineage>
        <taxon>Eukaryota</taxon>
        <taxon>Metazoa</taxon>
        <taxon>Chordata</taxon>
        <taxon>Craniata</taxon>
        <taxon>Vertebrata</taxon>
        <taxon>Euteleostomi</taxon>
        <taxon>Actinopterygii</taxon>
        <taxon>Polypteriformes</taxon>
        <taxon>Polypteridae</taxon>
        <taxon>Polypterus</taxon>
    </lineage>
</organism>
<evidence type="ECO:0000313" key="1">
    <source>
        <dbReference type="EMBL" id="KAG2461615.1"/>
    </source>
</evidence>
<dbReference type="AlphaFoldDB" id="A0A8X7X476"/>
<feature type="non-terminal residue" evidence="1">
    <location>
        <position position="1"/>
    </location>
</feature>
<accession>A0A8X7X476</accession>
<dbReference type="SUPFAM" id="SSF52540">
    <property type="entry name" value="P-loop containing nucleoside triphosphate hydrolases"/>
    <property type="match status" value="1"/>
</dbReference>
<dbReference type="PANTHER" id="PTHR14241">
    <property type="entry name" value="INTERFERON-INDUCED PROTEIN 44"/>
    <property type="match status" value="1"/>
</dbReference>
<proteinExistence type="predicted"/>
<sequence length="337" mass="38210">MLGRGQRGNAKNHQGLIRQRIKRAVSLHSRLESGGGRTRQERGEWRRPEERQIVARTVLGASRLRSDVLKENSSEEDMFPFNTRTVTEPRILLVGQTGAGKSSFFNSLNSIFRDHVTMQALCGYGDINVSKKFRTYSVSLGAGGRKLPYILCDTMGLERSGFEEGIKVEDIISVIKGHVSDMYEFNPRAAINCHDPHYIRSPSVKDKMHCVVFVVDANKIVNLPKFQLLKKFKEIKSEVNSLGIPLLVLVTKIDKACMEVQKDLTKVYSSRYLHEKVTQLGQMLGVPVSSISLVKNYATETELNFSMDLLILKALQQMLRAIDVYFEETNVRRTTLW</sequence>
<gene>
    <name evidence="1" type="primary">Ifi44l_18</name>
    <name evidence="1" type="ORF">GTO96_0009025</name>
</gene>
<feature type="non-terminal residue" evidence="1">
    <location>
        <position position="337"/>
    </location>
</feature>
<dbReference type="InterPro" id="IPR027417">
    <property type="entry name" value="P-loop_NTPase"/>
</dbReference>
<name>A0A8X7X476_POLSE</name>
<dbReference type="Gene3D" id="3.40.50.300">
    <property type="entry name" value="P-loop containing nucleotide triphosphate hydrolases"/>
    <property type="match status" value="1"/>
</dbReference>
<dbReference type="Proteomes" id="UP000886611">
    <property type="component" value="Unassembled WGS sequence"/>
</dbReference>
<comment type="caution">
    <text evidence="1">The sequence shown here is derived from an EMBL/GenBank/DDBJ whole genome shotgun (WGS) entry which is preliminary data.</text>
</comment>
<keyword evidence="2" id="KW-1185">Reference proteome</keyword>